<dbReference type="GeneID" id="29003567"/>
<protein>
    <submittedName>
        <fullName evidence="11">Uncharacterized protein</fullName>
    </submittedName>
</protein>
<comment type="similarity">
    <text evidence="2">Belongs to the MCM10 family.</text>
</comment>
<dbReference type="PANTHER" id="PTHR13454:SF11">
    <property type="entry name" value="PROTEIN MCM10 HOMOLOG"/>
    <property type="match status" value="1"/>
</dbReference>
<feature type="domain" description="Zinc finger Mcm10/DnaG-type" evidence="9">
    <location>
        <begin position="237"/>
        <end position="282"/>
    </location>
</feature>
<name>A0A162W8K7_PHYB8</name>
<keyword evidence="4" id="KW-0479">Metal-binding</keyword>
<evidence type="ECO:0000259" key="10">
    <source>
        <dbReference type="Pfam" id="PF22379"/>
    </source>
</evidence>
<evidence type="ECO:0000256" key="4">
    <source>
        <dbReference type="ARBA" id="ARBA00022723"/>
    </source>
</evidence>
<dbReference type="InterPro" id="IPR040184">
    <property type="entry name" value="Mcm10"/>
</dbReference>
<gene>
    <name evidence="11" type="ORF">PHYBLDRAFT_72484</name>
</gene>
<dbReference type="InterPro" id="IPR012340">
    <property type="entry name" value="NA-bd_OB-fold"/>
</dbReference>
<feature type="domain" description="MCM10 OB-fold" evidence="10">
    <location>
        <begin position="107"/>
        <end position="233"/>
    </location>
</feature>
<dbReference type="InterPro" id="IPR015408">
    <property type="entry name" value="Znf_Mcm10/DnaG"/>
</dbReference>
<dbReference type="GO" id="GO:0003697">
    <property type="term" value="F:single-stranded DNA binding"/>
    <property type="evidence" value="ECO:0007669"/>
    <property type="project" value="InterPro"/>
</dbReference>
<feature type="region of interest" description="Disordered" evidence="8">
    <location>
        <begin position="1"/>
        <end position="22"/>
    </location>
</feature>
<evidence type="ECO:0000256" key="7">
    <source>
        <dbReference type="ARBA" id="ARBA00023242"/>
    </source>
</evidence>
<dbReference type="Gene3D" id="2.40.50.140">
    <property type="entry name" value="Nucleic acid-binding proteins"/>
    <property type="match status" value="1"/>
</dbReference>
<keyword evidence="12" id="KW-1185">Reference proteome</keyword>
<evidence type="ECO:0000256" key="2">
    <source>
        <dbReference type="ARBA" id="ARBA00009679"/>
    </source>
</evidence>
<reference evidence="12" key="1">
    <citation type="submission" date="2015-06" db="EMBL/GenBank/DDBJ databases">
        <title>Expansion of signal transduction pathways in fungi by whole-genome duplication.</title>
        <authorList>
            <consortium name="DOE Joint Genome Institute"/>
            <person name="Corrochano L.M."/>
            <person name="Kuo A."/>
            <person name="Marcet-Houben M."/>
            <person name="Polaino S."/>
            <person name="Salamov A."/>
            <person name="Villalobos J.M."/>
            <person name="Alvarez M.I."/>
            <person name="Avalos J."/>
            <person name="Benito E.P."/>
            <person name="Benoit I."/>
            <person name="Burger G."/>
            <person name="Camino L.P."/>
            <person name="Canovas D."/>
            <person name="Cerda-Olmedo E."/>
            <person name="Cheng J.-F."/>
            <person name="Dominguez A."/>
            <person name="Elias M."/>
            <person name="Eslava A.P."/>
            <person name="Glaser F."/>
            <person name="Grimwood J."/>
            <person name="Gutierrez G."/>
            <person name="Heitman J."/>
            <person name="Henrissat B."/>
            <person name="Iturriaga E.A."/>
            <person name="Lang B.F."/>
            <person name="Lavin J.L."/>
            <person name="Lee S."/>
            <person name="Li W."/>
            <person name="Lindquist E."/>
            <person name="Lopez-Garcia S."/>
            <person name="Luque E.M."/>
            <person name="Marcos A.T."/>
            <person name="Martin J."/>
            <person name="McCluskey K."/>
            <person name="Medina H.R."/>
            <person name="Miralles-Duran A."/>
            <person name="Miyazaki A."/>
            <person name="Munoz-Torres E."/>
            <person name="Oguiza J.A."/>
            <person name="Ohm R."/>
            <person name="Olmedo M."/>
            <person name="Orejas M."/>
            <person name="Ortiz-Castellanos L."/>
            <person name="Pisabarro A.G."/>
            <person name="Rodriguez-Romero J."/>
            <person name="Ruiz-Herrera J."/>
            <person name="Ruiz-Vazquez R."/>
            <person name="Sanz C."/>
            <person name="Schackwitz W."/>
            <person name="Schmutz J."/>
            <person name="Shahriari M."/>
            <person name="Shelest E."/>
            <person name="Silva-Franco F."/>
            <person name="Soanes D."/>
            <person name="Syed K."/>
            <person name="Tagua V.G."/>
            <person name="Talbot N.J."/>
            <person name="Thon M."/>
            <person name="De vries R.P."/>
            <person name="Wiebenga A."/>
            <person name="Yadav J.S."/>
            <person name="Braun E.L."/>
            <person name="Baker S."/>
            <person name="Garre V."/>
            <person name="Horwitz B."/>
            <person name="Torres-Martinez S."/>
            <person name="Idnurm A."/>
            <person name="Herrera-Estrella A."/>
            <person name="Gabaldon T."/>
            <person name="Grigoriev I.V."/>
        </authorList>
    </citation>
    <scope>NUCLEOTIDE SEQUENCE [LARGE SCALE GENOMIC DNA]</scope>
    <source>
        <strain evidence="12">NRRL 1555(-)</strain>
    </source>
</reference>
<accession>A0A162W8K7</accession>
<evidence type="ECO:0000259" key="9">
    <source>
        <dbReference type="Pfam" id="PF09329"/>
    </source>
</evidence>
<dbReference type="AlphaFoldDB" id="A0A162W8K7"/>
<dbReference type="STRING" id="763407.A0A162W8K7"/>
<keyword evidence="3" id="KW-0235">DNA replication</keyword>
<keyword evidence="6" id="KW-0862">Zinc</keyword>
<evidence type="ECO:0000256" key="6">
    <source>
        <dbReference type="ARBA" id="ARBA00022833"/>
    </source>
</evidence>
<dbReference type="InterPro" id="IPR055065">
    <property type="entry name" value="OB_MCM10"/>
</dbReference>
<dbReference type="Pfam" id="PF09329">
    <property type="entry name" value="zf-primase"/>
    <property type="match status" value="1"/>
</dbReference>
<dbReference type="RefSeq" id="XP_018283415.1">
    <property type="nucleotide sequence ID" value="XM_018442661.1"/>
</dbReference>
<dbReference type="OrthoDB" id="273123at2759"/>
<keyword evidence="7" id="KW-0539">Nucleus</keyword>
<dbReference type="GO" id="GO:0003688">
    <property type="term" value="F:DNA replication origin binding"/>
    <property type="evidence" value="ECO:0007669"/>
    <property type="project" value="TreeGrafter"/>
</dbReference>
<evidence type="ECO:0000313" key="11">
    <source>
        <dbReference type="EMBL" id="OAD65375.1"/>
    </source>
</evidence>
<dbReference type="Proteomes" id="UP000077315">
    <property type="component" value="Unassembled WGS sequence"/>
</dbReference>
<evidence type="ECO:0000256" key="1">
    <source>
        <dbReference type="ARBA" id="ARBA00004123"/>
    </source>
</evidence>
<organism evidence="11 12">
    <name type="scientific">Phycomyces blakesleeanus (strain ATCC 8743b / DSM 1359 / FGSC 10004 / NBRC 33097 / NRRL 1555)</name>
    <dbReference type="NCBI Taxonomy" id="763407"/>
    <lineage>
        <taxon>Eukaryota</taxon>
        <taxon>Fungi</taxon>
        <taxon>Fungi incertae sedis</taxon>
        <taxon>Mucoromycota</taxon>
        <taxon>Mucoromycotina</taxon>
        <taxon>Mucoromycetes</taxon>
        <taxon>Mucorales</taxon>
        <taxon>Phycomycetaceae</taxon>
        <taxon>Phycomyces</taxon>
    </lineage>
</organism>
<comment type="subcellular location">
    <subcellularLocation>
        <location evidence="1">Nucleus</location>
    </subcellularLocation>
</comment>
<keyword evidence="5" id="KW-0863">Zinc-finger</keyword>
<dbReference type="Pfam" id="PF22379">
    <property type="entry name" value="OB_MCM10"/>
    <property type="match status" value="1"/>
</dbReference>
<dbReference type="VEuPathDB" id="FungiDB:PHYBLDRAFT_72484"/>
<evidence type="ECO:0000313" key="12">
    <source>
        <dbReference type="Proteomes" id="UP000077315"/>
    </source>
</evidence>
<dbReference type="GO" id="GO:0043596">
    <property type="term" value="C:nuclear replication fork"/>
    <property type="evidence" value="ECO:0007669"/>
    <property type="project" value="TreeGrafter"/>
</dbReference>
<evidence type="ECO:0000256" key="8">
    <source>
        <dbReference type="SAM" id="MobiDB-lite"/>
    </source>
</evidence>
<proteinExistence type="inferred from homology"/>
<dbReference type="InParanoid" id="A0A162W8K7"/>
<dbReference type="PANTHER" id="PTHR13454">
    <property type="entry name" value="PROTEIN MCM10 HOMOLOG"/>
    <property type="match status" value="1"/>
</dbReference>
<feature type="compositionally biased region" description="Polar residues" evidence="8">
    <location>
        <begin position="1"/>
        <end position="11"/>
    </location>
</feature>
<dbReference type="GO" id="GO:0006270">
    <property type="term" value="P:DNA replication initiation"/>
    <property type="evidence" value="ECO:0007669"/>
    <property type="project" value="InterPro"/>
</dbReference>
<dbReference type="GO" id="GO:0008270">
    <property type="term" value="F:zinc ion binding"/>
    <property type="evidence" value="ECO:0007669"/>
    <property type="project" value="UniProtKB-KW"/>
</dbReference>
<evidence type="ECO:0000256" key="5">
    <source>
        <dbReference type="ARBA" id="ARBA00022771"/>
    </source>
</evidence>
<sequence length="439" mass="49130">MSESSSNQTAKQDPKKMNENTLICDQESMFDLEMKQSYENNEEENKGTATAVTEAEVVAVAESVTAEETLEDIEIKKPQVKAKNHNLETQKLNQKPKERWVDKDPVSGIRLKSRTSSVVEQEMQLLDLEFIPVHSLEAHASLFYSTRIGTKPLTKWGTKGVVERIICSQKFSVAKVTNLRGNYFHLFLFGQAFKTHTKRITVGSVLCVCNPVVTRPTQLNSAVGLYVSDSKQISVVGMSMDLAQCNAFVSDTKQCDSMIDSRAGEFCDVHIKRAFGMSRNTRMELASGTTGLDVCWIQKQQSIQGTLFKATTERKKRDRKEDSYIIEGKGTFTSDGIETKVKSTPTEKPQPQNEADLREFLKGKSDPGAEMIRRLRGIKETTTASALSKEAMAKMGMSRRDVELTNEDNAAKKRAIDALMASQSKTIKKDPKKPRYIDL</sequence>
<dbReference type="EMBL" id="KV441028">
    <property type="protein sequence ID" value="OAD65375.1"/>
    <property type="molecule type" value="Genomic_DNA"/>
</dbReference>
<evidence type="ECO:0000256" key="3">
    <source>
        <dbReference type="ARBA" id="ARBA00022705"/>
    </source>
</evidence>